<dbReference type="InterPro" id="IPR002569">
    <property type="entry name" value="Met_Sox_Rdtase_MsrA_dom"/>
</dbReference>
<dbReference type="EMBL" id="CP035107">
    <property type="protein sequence ID" value="QAR31261.1"/>
    <property type="molecule type" value="Genomic_DNA"/>
</dbReference>
<keyword evidence="5" id="KW-0732">Signal</keyword>
<evidence type="ECO:0000259" key="6">
    <source>
        <dbReference type="Pfam" id="PF01625"/>
    </source>
</evidence>
<feature type="active site" evidence="4">
    <location>
        <position position="40"/>
    </location>
</feature>
<dbReference type="GO" id="GO:0008113">
    <property type="term" value="F:peptide-methionine (S)-S-oxide reductase activity"/>
    <property type="evidence" value="ECO:0007669"/>
    <property type="project" value="UniProtKB-UniRule"/>
</dbReference>
<evidence type="ECO:0000313" key="8">
    <source>
        <dbReference type="Proteomes" id="UP000287701"/>
    </source>
</evidence>
<dbReference type="HAMAP" id="MF_01401">
    <property type="entry name" value="MsrA"/>
    <property type="match status" value="1"/>
</dbReference>
<dbReference type="Proteomes" id="UP000287701">
    <property type="component" value="Chromosome"/>
</dbReference>
<feature type="domain" description="Peptide methionine sulphoxide reductase MsrA" evidence="6">
    <location>
        <begin position="33"/>
        <end position="185"/>
    </location>
</feature>
<organism evidence="7 8">
    <name type="scientific">Ornithobacterium rhinotracheale</name>
    <dbReference type="NCBI Taxonomy" id="28251"/>
    <lineage>
        <taxon>Bacteria</taxon>
        <taxon>Pseudomonadati</taxon>
        <taxon>Bacteroidota</taxon>
        <taxon>Flavobacteriia</taxon>
        <taxon>Flavobacteriales</taxon>
        <taxon>Weeksellaceae</taxon>
        <taxon>Ornithobacterium</taxon>
    </lineage>
</organism>
<dbReference type="GO" id="GO:0033744">
    <property type="term" value="F:L-methionine:thioredoxin-disulfide S-oxidoreductase activity"/>
    <property type="evidence" value="ECO:0007669"/>
    <property type="project" value="RHEA"/>
</dbReference>
<evidence type="ECO:0000313" key="7">
    <source>
        <dbReference type="EMBL" id="QAR31261.1"/>
    </source>
</evidence>
<accession>A0A410JT92</accession>
<dbReference type="SUPFAM" id="SSF55068">
    <property type="entry name" value="Peptide methionine sulfoxide reductase"/>
    <property type="match status" value="1"/>
</dbReference>
<dbReference type="PANTHER" id="PTHR43774:SF1">
    <property type="entry name" value="PEPTIDE METHIONINE SULFOXIDE REDUCTASE MSRA 2"/>
    <property type="match status" value="1"/>
</dbReference>
<dbReference type="NCBIfam" id="TIGR00401">
    <property type="entry name" value="msrA"/>
    <property type="match status" value="1"/>
</dbReference>
<dbReference type="Gene3D" id="3.30.1060.10">
    <property type="entry name" value="Peptide methionine sulphoxide reductase MsrA"/>
    <property type="match status" value="1"/>
</dbReference>
<dbReference type="Pfam" id="PF01625">
    <property type="entry name" value="PMSR"/>
    <property type="match status" value="1"/>
</dbReference>
<evidence type="ECO:0000256" key="5">
    <source>
        <dbReference type="SAM" id="SignalP"/>
    </source>
</evidence>
<keyword evidence="1 4" id="KW-0560">Oxidoreductase</keyword>
<dbReference type="OrthoDB" id="4174719at2"/>
<protein>
    <recommendedName>
        <fullName evidence="4">Peptide methionine sulfoxide reductase MsrA</fullName>
        <shortName evidence="4">Protein-methionine-S-oxide reductase</shortName>
        <ecNumber evidence="4">1.8.4.11</ecNumber>
    </recommendedName>
    <alternativeName>
        <fullName evidence="4">Peptide-methionine (S)-S-oxide reductase</fullName>
        <shortName evidence="4">Peptide Met(O) reductase</shortName>
    </alternativeName>
</protein>
<evidence type="ECO:0000256" key="1">
    <source>
        <dbReference type="ARBA" id="ARBA00023002"/>
    </source>
</evidence>
<comment type="catalytic activity">
    <reaction evidence="2 4">
        <text>L-methionyl-[protein] + [thioredoxin]-disulfide + H2O = L-methionyl-(S)-S-oxide-[protein] + [thioredoxin]-dithiol</text>
        <dbReference type="Rhea" id="RHEA:14217"/>
        <dbReference type="Rhea" id="RHEA-COMP:10698"/>
        <dbReference type="Rhea" id="RHEA-COMP:10700"/>
        <dbReference type="Rhea" id="RHEA-COMP:12313"/>
        <dbReference type="Rhea" id="RHEA-COMP:12315"/>
        <dbReference type="ChEBI" id="CHEBI:15377"/>
        <dbReference type="ChEBI" id="CHEBI:16044"/>
        <dbReference type="ChEBI" id="CHEBI:29950"/>
        <dbReference type="ChEBI" id="CHEBI:44120"/>
        <dbReference type="ChEBI" id="CHEBI:50058"/>
        <dbReference type="EC" id="1.8.4.11"/>
    </reaction>
</comment>
<gene>
    <name evidence="4 7" type="primary">msrA</name>
    <name evidence="7" type="ORF">EQP59_07885</name>
</gene>
<proteinExistence type="inferred from homology"/>
<evidence type="ECO:0000256" key="2">
    <source>
        <dbReference type="ARBA" id="ARBA00047806"/>
    </source>
</evidence>
<dbReference type="InterPro" id="IPR036509">
    <property type="entry name" value="Met_Sox_Rdtase_MsrA_sf"/>
</dbReference>
<comment type="function">
    <text evidence="4">Has an important function as a repair enzyme for proteins that have been inactivated by oxidation. Catalyzes the reversible oxidation-reduction of methionine sulfoxide in proteins to methionine.</text>
</comment>
<dbReference type="PANTHER" id="PTHR43774">
    <property type="entry name" value="PEPTIDE METHIONINE SULFOXIDE REDUCTASE"/>
    <property type="match status" value="1"/>
</dbReference>
<evidence type="ECO:0000256" key="4">
    <source>
        <dbReference type="HAMAP-Rule" id="MF_01401"/>
    </source>
</evidence>
<sequence length="206" mass="23551">MKHKIIAVFLLLSVAISCQSKNKPKTMSKNLETATLAGGCFWCLEAAYDRLKGVENVQSGFANGHTENPSYKEVCTGETGHAEVVRITYDPSQIDFKTLLEVFWVLHDPTQLNRQGEDIGTQYRSGIFYENEKQKTEAEESMKKSIARGDYDKPYVTIIEPLKAFYPAEDYHTDYFELHQTQPYCSAVIAPKMKKFQTKFKELLKN</sequence>
<feature type="chain" id="PRO_5019468395" description="Peptide methionine sulfoxide reductase MsrA" evidence="5">
    <location>
        <begin position="21"/>
        <end position="206"/>
    </location>
</feature>
<comment type="catalytic activity">
    <reaction evidence="3 4">
        <text>[thioredoxin]-disulfide + L-methionine + H2O = L-methionine (S)-S-oxide + [thioredoxin]-dithiol</text>
        <dbReference type="Rhea" id="RHEA:19993"/>
        <dbReference type="Rhea" id="RHEA-COMP:10698"/>
        <dbReference type="Rhea" id="RHEA-COMP:10700"/>
        <dbReference type="ChEBI" id="CHEBI:15377"/>
        <dbReference type="ChEBI" id="CHEBI:29950"/>
        <dbReference type="ChEBI" id="CHEBI:50058"/>
        <dbReference type="ChEBI" id="CHEBI:57844"/>
        <dbReference type="ChEBI" id="CHEBI:58772"/>
        <dbReference type="EC" id="1.8.4.11"/>
    </reaction>
</comment>
<reference evidence="7 8" key="1">
    <citation type="submission" date="2019-01" db="EMBL/GenBank/DDBJ databases">
        <title>Whole Genome of Ornithobacterium rhinotracheale FARPER-174b.</title>
        <authorList>
            <person name="Tataje-Lavanda L.A."/>
            <person name="Montalvan A."/>
            <person name="Montesinos R."/>
            <person name="Zimic M."/>
            <person name="Fernandez-Sanchez M."/>
            <person name="Fernandez-Diaz M."/>
        </authorList>
    </citation>
    <scope>NUCLEOTIDE SEQUENCE [LARGE SCALE GENOMIC DNA]</scope>
    <source>
        <strain evidence="7 8">FARPER-174b</strain>
    </source>
</reference>
<comment type="similarity">
    <text evidence="4">Belongs to the MsrA Met sulfoxide reductase family.</text>
</comment>
<dbReference type="RefSeq" id="WP_128501697.1">
    <property type="nucleotide sequence ID" value="NZ_CP035107.1"/>
</dbReference>
<name>A0A410JT92_ORNRH</name>
<evidence type="ECO:0000256" key="3">
    <source>
        <dbReference type="ARBA" id="ARBA00048782"/>
    </source>
</evidence>
<feature type="signal peptide" evidence="5">
    <location>
        <begin position="1"/>
        <end position="20"/>
    </location>
</feature>
<dbReference type="PROSITE" id="PS51257">
    <property type="entry name" value="PROKAR_LIPOPROTEIN"/>
    <property type="match status" value="1"/>
</dbReference>
<dbReference type="EC" id="1.8.4.11" evidence="4"/>
<dbReference type="AlphaFoldDB" id="A0A410JT92"/>